<feature type="domain" description="Protein kinase" evidence="1">
    <location>
        <begin position="45"/>
        <end position="276"/>
    </location>
</feature>
<dbReference type="PANTHER" id="PTHR24362:SF309">
    <property type="entry name" value="PROTEIN KINASE DOMAIN-CONTAINING PROTEIN"/>
    <property type="match status" value="1"/>
</dbReference>
<evidence type="ECO:0000259" key="1">
    <source>
        <dbReference type="PROSITE" id="PS50011"/>
    </source>
</evidence>
<dbReference type="InterPro" id="IPR008266">
    <property type="entry name" value="Tyr_kinase_AS"/>
</dbReference>
<reference evidence="2 3" key="1">
    <citation type="submission" date="2018-06" db="EMBL/GenBank/DDBJ databases">
        <title>A transcriptomic atlas of mushroom development highlights an independent origin of complex multicellularity.</title>
        <authorList>
            <consortium name="DOE Joint Genome Institute"/>
            <person name="Krizsan K."/>
            <person name="Almasi E."/>
            <person name="Merenyi Z."/>
            <person name="Sahu N."/>
            <person name="Viragh M."/>
            <person name="Koszo T."/>
            <person name="Mondo S."/>
            <person name="Kiss B."/>
            <person name="Balint B."/>
            <person name="Kues U."/>
            <person name="Barry K."/>
            <person name="Hegedus J.C."/>
            <person name="Henrissat B."/>
            <person name="Johnson J."/>
            <person name="Lipzen A."/>
            <person name="Ohm R."/>
            <person name="Nagy I."/>
            <person name="Pangilinan J."/>
            <person name="Yan J."/>
            <person name="Xiong Y."/>
            <person name="Grigoriev I.V."/>
            <person name="Hibbett D.S."/>
            <person name="Nagy L.G."/>
        </authorList>
    </citation>
    <scope>NUCLEOTIDE SEQUENCE [LARGE SCALE GENOMIC DNA]</scope>
    <source>
        <strain evidence="2 3">SZMC22713</strain>
    </source>
</reference>
<keyword evidence="3" id="KW-1185">Reference proteome</keyword>
<organism evidence="2 3">
    <name type="scientific">Rickenella mellea</name>
    <dbReference type="NCBI Taxonomy" id="50990"/>
    <lineage>
        <taxon>Eukaryota</taxon>
        <taxon>Fungi</taxon>
        <taxon>Dikarya</taxon>
        <taxon>Basidiomycota</taxon>
        <taxon>Agaricomycotina</taxon>
        <taxon>Agaricomycetes</taxon>
        <taxon>Hymenochaetales</taxon>
        <taxon>Rickenellaceae</taxon>
        <taxon>Rickenella</taxon>
    </lineage>
</organism>
<dbReference type="PANTHER" id="PTHR24362">
    <property type="entry name" value="SERINE/THREONINE-PROTEIN KINASE NEK"/>
    <property type="match status" value="1"/>
</dbReference>
<dbReference type="VEuPathDB" id="FungiDB:BD410DRAFT_752569"/>
<dbReference type="SUPFAM" id="SSF56112">
    <property type="entry name" value="Protein kinase-like (PK-like)"/>
    <property type="match status" value="1"/>
</dbReference>
<dbReference type="GO" id="GO:0004672">
    <property type="term" value="F:protein kinase activity"/>
    <property type="evidence" value="ECO:0007669"/>
    <property type="project" value="InterPro"/>
</dbReference>
<keyword evidence="2" id="KW-0418">Kinase</keyword>
<gene>
    <name evidence="2" type="ORF">BD410DRAFT_752569</name>
</gene>
<protein>
    <submittedName>
        <fullName evidence="2">Kinase-like protein</fullName>
    </submittedName>
</protein>
<evidence type="ECO:0000313" key="3">
    <source>
        <dbReference type="Proteomes" id="UP000294933"/>
    </source>
</evidence>
<dbReference type="PROSITE" id="PS50011">
    <property type="entry name" value="PROTEIN_KINASE_DOM"/>
    <property type="match status" value="1"/>
</dbReference>
<keyword evidence="2" id="KW-0808">Transferase</keyword>
<name>A0A4Y7PU72_9AGAM</name>
<dbReference type="CDD" id="cd00180">
    <property type="entry name" value="PKc"/>
    <property type="match status" value="1"/>
</dbReference>
<dbReference type="OrthoDB" id="1668230at2759"/>
<dbReference type="AlphaFoldDB" id="A0A4Y7PU72"/>
<dbReference type="GO" id="GO:0005524">
    <property type="term" value="F:ATP binding"/>
    <property type="evidence" value="ECO:0007669"/>
    <property type="project" value="InterPro"/>
</dbReference>
<dbReference type="Proteomes" id="UP000294933">
    <property type="component" value="Unassembled WGS sequence"/>
</dbReference>
<proteinExistence type="predicted"/>
<dbReference type="Pfam" id="PF00069">
    <property type="entry name" value="Pkinase"/>
    <property type="match status" value="1"/>
</dbReference>
<dbReference type="STRING" id="50990.A0A4Y7PU72"/>
<sequence length="276" mass="30663">MAHPNVVHQPPPLPEDKRLLHTSESILSAALSRFPITPTPPDRRLHSIPPLATTNGAVLFQCVLKRPTVEWLYLDGHWLCGAESMKETFARELRLLRTVKPHVNIVGFLGVVDELGLLIEKIDGVSLETRLYSGSPTSLHLKIYWVNQIIDALCHVHSFSLCHGDISLGNVLITAENTIKLIDFGNSAKNGERVYPSTVPFEAPEIRQSSAVDPILADAYAFGVLALFIDANLPRETTEIKVGWAIHFSALVLRYVQPVQTRARVHISHRLPETST</sequence>
<dbReference type="InterPro" id="IPR011009">
    <property type="entry name" value="Kinase-like_dom_sf"/>
</dbReference>
<dbReference type="PROSITE" id="PS00109">
    <property type="entry name" value="PROTEIN_KINASE_TYR"/>
    <property type="match status" value="1"/>
</dbReference>
<dbReference type="InterPro" id="IPR000719">
    <property type="entry name" value="Prot_kinase_dom"/>
</dbReference>
<accession>A0A4Y7PU72</accession>
<dbReference type="Gene3D" id="1.10.510.10">
    <property type="entry name" value="Transferase(Phosphotransferase) domain 1"/>
    <property type="match status" value="1"/>
</dbReference>
<evidence type="ECO:0000313" key="2">
    <source>
        <dbReference type="EMBL" id="TDL18967.1"/>
    </source>
</evidence>
<dbReference type="EMBL" id="ML170201">
    <property type="protein sequence ID" value="TDL18967.1"/>
    <property type="molecule type" value="Genomic_DNA"/>
</dbReference>